<dbReference type="Gene3D" id="2.120.10.10">
    <property type="match status" value="1"/>
</dbReference>
<protein>
    <recommendedName>
        <fullName evidence="3">Sialidase domain-containing protein</fullName>
    </recommendedName>
</protein>
<keyword evidence="2" id="KW-1185">Reference proteome</keyword>
<dbReference type="RefSeq" id="WP_201364841.1">
    <property type="nucleotide sequence ID" value="NZ_BNJJ01000016.1"/>
</dbReference>
<proteinExistence type="predicted"/>
<dbReference type="CDD" id="cd15482">
    <property type="entry name" value="Sialidase_non-viral"/>
    <property type="match status" value="1"/>
</dbReference>
<organism evidence="1 2">
    <name type="scientific">Dictyobacter formicarum</name>
    <dbReference type="NCBI Taxonomy" id="2778368"/>
    <lineage>
        <taxon>Bacteria</taxon>
        <taxon>Bacillati</taxon>
        <taxon>Chloroflexota</taxon>
        <taxon>Ktedonobacteria</taxon>
        <taxon>Ktedonobacterales</taxon>
        <taxon>Dictyobacteraceae</taxon>
        <taxon>Dictyobacter</taxon>
    </lineage>
</organism>
<sequence length="357" mass="39020">MKMFISHWKLVVAGFMSIVACLLAITPTVYAFSPGGPISWSDATTISNTRNPAWGRMLPWNKQGENLITYTEYPSSGPFVIKVATVDKTAQHYNVIASIPSPDGYIQEQSQIAQLHDGTILMATRSRRTDLNWFGLPVFKSTDGGHNWTLVSQLDTNPYSAGRFNRGLWEPFLYVLPNGCVAGFYSSEKHADDNPSYNQVVSERVSCDGGTTWGPEIFAAAQPGAARPGMPVMARMANGEYILVFELCATDNCNAHYKISKDGVTWSNDLGTAIPDQYNGPYVTVLPSGRVLVTSAGSNQVSISDDNGATWYKNDQPAWYAGCCTWPAIYQVGSDPKEIGIIVGLNGALMMRFGRVK</sequence>
<dbReference type="PANTHER" id="PTHR38792">
    <property type="entry name" value="BNR/ASP-BOX REPEAT DOMAIN PROTEIN (AFU_ORTHOLOGUE AFUA_7G06430)-RELATED"/>
    <property type="match status" value="1"/>
</dbReference>
<dbReference type="InterPro" id="IPR036278">
    <property type="entry name" value="Sialidase_sf"/>
</dbReference>
<name>A0ABQ3VNA9_9CHLR</name>
<dbReference type="Proteomes" id="UP000635565">
    <property type="component" value="Unassembled WGS sequence"/>
</dbReference>
<evidence type="ECO:0008006" key="3">
    <source>
        <dbReference type="Google" id="ProtNLM"/>
    </source>
</evidence>
<comment type="caution">
    <text evidence="1">The sequence shown here is derived from an EMBL/GenBank/DDBJ whole genome shotgun (WGS) entry which is preliminary data.</text>
</comment>
<dbReference type="PROSITE" id="PS51257">
    <property type="entry name" value="PROKAR_LIPOPROTEIN"/>
    <property type="match status" value="1"/>
</dbReference>
<dbReference type="SUPFAM" id="SSF50939">
    <property type="entry name" value="Sialidases"/>
    <property type="match status" value="1"/>
</dbReference>
<evidence type="ECO:0000313" key="2">
    <source>
        <dbReference type="Proteomes" id="UP000635565"/>
    </source>
</evidence>
<evidence type="ECO:0000313" key="1">
    <source>
        <dbReference type="EMBL" id="GHO87270.1"/>
    </source>
</evidence>
<dbReference type="EMBL" id="BNJJ01000016">
    <property type="protein sequence ID" value="GHO87270.1"/>
    <property type="molecule type" value="Genomic_DNA"/>
</dbReference>
<reference evidence="1 2" key="1">
    <citation type="journal article" date="2021" name="Int. J. Syst. Evol. Microbiol.">
        <title>Reticulibacter mediterranei gen. nov., sp. nov., within the new family Reticulibacteraceae fam. nov., and Ktedonospora formicarum gen. nov., sp. nov., Ktedonobacter robiniae sp. nov., Dictyobacter formicarum sp. nov. and Dictyobacter arantiisoli sp. nov., belonging to the class Ktedonobacteria.</title>
        <authorList>
            <person name="Yabe S."/>
            <person name="Zheng Y."/>
            <person name="Wang C.M."/>
            <person name="Sakai Y."/>
            <person name="Abe K."/>
            <person name="Yokota A."/>
            <person name="Donadio S."/>
            <person name="Cavaletti L."/>
            <person name="Monciardini P."/>
        </authorList>
    </citation>
    <scope>NUCLEOTIDE SEQUENCE [LARGE SCALE GENOMIC DNA]</scope>
    <source>
        <strain evidence="1 2">SOSP1-9</strain>
    </source>
</reference>
<gene>
    <name evidence="1" type="ORF">KSZ_52760</name>
</gene>
<dbReference type="PANTHER" id="PTHR38792:SF3">
    <property type="entry name" value="BNR_ASP-BOX REPEAT DOMAIN PROTEIN (AFU_ORTHOLOGUE AFUA_7G06430)-RELATED"/>
    <property type="match status" value="1"/>
</dbReference>
<accession>A0ABQ3VNA9</accession>